<evidence type="ECO:0000313" key="1">
    <source>
        <dbReference type="EMBL" id="KAH7652704.1"/>
    </source>
</evidence>
<protein>
    <submittedName>
        <fullName evidence="1">Apoptotic chromatin condensation inducer in the nucleus protein</fullName>
    </submittedName>
</protein>
<sequence length="727" mass="80499">MSTQYPILDNRPINQWKVVELKEELRRRKITVKGVKEDLVKRLAEAIWRERELEQEHEADAGAEPESNPANKRDEEIAEPLAEDNIKVITDENMKPASDCTPVNKKDVDLDVNQDYGDKSVDSTVDTEMEGTPDGTAANALTMEHSASETHNLITQMDSSGNDLGYNDQEKDLKLSAEDSLKCDKLDENMKPSAEDSLKCDKLDENVKPSAEDSLKCDKLDENLQPPGEDATQFNEMDEDSKPLAEETLKYAEQDEDSKPHSHDVKLEPQEQNNKVSEINQDLDCPAKSEFGSNDSVSINIKDELKDSLNADNASLEPEAKPEILPSPSINDHSVGSGSCMVDDVQELNDKPVSFVDVDDVKTVTDADLSKKNDIVDGESPEKLNLDRSSGDDSMDEDVLETKQIESNDNSDKLGGKIEDIKAQVGKAENLVDVGMLPAEEDTIADENGEPAASTEKRKPEENQGSAATNPPKRQRRWNSENIKVADLQPSNISPTTPKDVFQPSTKRSFNRSDSSVSGDAPKERTVPPSQNTATNSLRIDRFLRPFTLTAVKELLGKTGTVCNFWMDQIKTHCYVTYSSVEEAIATRNAVYNLQWPLNGGRLLVADFVDPQEVKVRVEGPQALPSPAAPSPSTPTAPPVQTQPAFQSQPRQDVSKPHLPSPLPAKTDTRPEPPVIPKKPEPEPEPPLLTLDDLFRKTKATPRIYYLPLSEEEVTAKIAAEKQRRRS</sequence>
<dbReference type="Proteomes" id="UP000827976">
    <property type="component" value="Chromosome 19"/>
</dbReference>
<dbReference type="EMBL" id="CM037029">
    <property type="protein sequence ID" value="KAH7652704.1"/>
    <property type="molecule type" value="Genomic_DNA"/>
</dbReference>
<comment type="caution">
    <text evidence="1">The sequence shown here is derived from an EMBL/GenBank/DDBJ whole genome shotgun (WGS) entry which is preliminary data.</text>
</comment>
<evidence type="ECO:0000313" key="2">
    <source>
        <dbReference type="Proteomes" id="UP000827976"/>
    </source>
</evidence>
<reference evidence="2" key="1">
    <citation type="journal article" date="2022" name="Nat. Commun.">
        <title>Chromosome evolution and the genetic basis of agronomically important traits in greater yam.</title>
        <authorList>
            <person name="Bredeson J.V."/>
            <person name="Lyons J.B."/>
            <person name="Oniyinde I.O."/>
            <person name="Okereke N.R."/>
            <person name="Kolade O."/>
            <person name="Nnabue I."/>
            <person name="Nwadili C.O."/>
            <person name="Hribova E."/>
            <person name="Parker M."/>
            <person name="Nwogha J."/>
            <person name="Shu S."/>
            <person name="Carlson J."/>
            <person name="Kariba R."/>
            <person name="Muthemba S."/>
            <person name="Knop K."/>
            <person name="Barton G.J."/>
            <person name="Sherwood A.V."/>
            <person name="Lopez-Montes A."/>
            <person name="Asiedu R."/>
            <person name="Jamnadass R."/>
            <person name="Muchugi A."/>
            <person name="Goodstein D."/>
            <person name="Egesi C.N."/>
            <person name="Featherston J."/>
            <person name="Asfaw A."/>
            <person name="Simpson G.G."/>
            <person name="Dolezel J."/>
            <person name="Hendre P.S."/>
            <person name="Van Deynze A."/>
            <person name="Kumar P.L."/>
            <person name="Obidiegwu J.E."/>
            <person name="Bhattacharjee R."/>
            <person name="Rokhsar D.S."/>
        </authorList>
    </citation>
    <scope>NUCLEOTIDE SEQUENCE [LARGE SCALE GENOMIC DNA]</scope>
    <source>
        <strain evidence="2">cv. TDa95/00328</strain>
    </source>
</reference>
<accession>A0ACB7TXC6</accession>
<organism evidence="1 2">
    <name type="scientific">Dioscorea alata</name>
    <name type="common">Purple yam</name>
    <dbReference type="NCBI Taxonomy" id="55571"/>
    <lineage>
        <taxon>Eukaryota</taxon>
        <taxon>Viridiplantae</taxon>
        <taxon>Streptophyta</taxon>
        <taxon>Embryophyta</taxon>
        <taxon>Tracheophyta</taxon>
        <taxon>Spermatophyta</taxon>
        <taxon>Magnoliopsida</taxon>
        <taxon>Liliopsida</taxon>
        <taxon>Dioscoreales</taxon>
        <taxon>Dioscoreaceae</taxon>
        <taxon>Dioscorea</taxon>
    </lineage>
</organism>
<keyword evidence="2" id="KW-1185">Reference proteome</keyword>
<gene>
    <name evidence="1" type="ORF">IHE45_19G034400</name>
</gene>
<name>A0ACB7TXC6_DIOAL</name>
<proteinExistence type="predicted"/>